<organism evidence="9 10">
    <name type="scientific">Saccoglossus kowalevskii</name>
    <name type="common">Acorn worm</name>
    <dbReference type="NCBI Taxonomy" id="10224"/>
    <lineage>
        <taxon>Eukaryota</taxon>
        <taxon>Metazoa</taxon>
        <taxon>Hemichordata</taxon>
        <taxon>Enteropneusta</taxon>
        <taxon>Harrimaniidae</taxon>
        <taxon>Saccoglossus</taxon>
    </lineage>
</organism>
<dbReference type="InterPro" id="IPR020552">
    <property type="entry name" value="Inositol_monoPase_Li-sen"/>
</dbReference>
<evidence type="ECO:0000256" key="5">
    <source>
        <dbReference type="ARBA" id="ARBA00022723"/>
    </source>
</evidence>
<evidence type="ECO:0000256" key="3">
    <source>
        <dbReference type="ARBA" id="ARBA00005152"/>
    </source>
</evidence>
<evidence type="ECO:0000256" key="4">
    <source>
        <dbReference type="ARBA" id="ARBA00009759"/>
    </source>
</evidence>
<evidence type="ECO:0000313" key="9">
    <source>
        <dbReference type="Proteomes" id="UP000694865"/>
    </source>
</evidence>
<comment type="cofactor">
    <cofactor evidence="2 8">
        <name>Mg(2+)</name>
        <dbReference type="ChEBI" id="CHEBI:18420"/>
    </cofactor>
</comment>
<keyword evidence="6 8" id="KW-0378">Hydrolase</keyword>
<evidence type="ECO:0000256" key="7">
    <source>
        <dbReference type="ARBA" id="ARBA00022842"/>
    </source>
</evidence>
<keyword evidence="9" id="KW-1185">Reference proteome</keyword>
<evidence type="ECO:0000256" key="1">
    <source>
        <dbReference type="ARBA" id="ARBA00001033"/>
    </source>
</evidence>
<comment type="pathway">
    <text evidence="3 8">Polyol metabolism; myo-inositol biosynthesis; myo-inositol from D-glucose 6-phosphate: step 2/2.</text>
</comment>
<dbReference type="Proteomes" id="UP000694865">
    <property type="component" value="Unplaced"/>
</dbReference>
<dbReference type="SUPFAM" id="SSF56655">
    <property type="entry name" value="Carbohydrate phosphatase"/>
    <property type="match status" value="1"/>
</dbReference>
<dbReference type="PANTHER" id="PTHR20854">
    <property type="entry name" value="INOSITOL MONOPHOSPHATASE"/>
    <property type="match status" value="1"/>
</dbReference>
<evidence type="ECO:0000256" key="8">
    <source>
        <dbReference type="RuleBase" id="RU364068"/>
    </source>
</evidence>
<dbReference type="PRINTS" id="PR00378">
    <property type="entry name" value="LIIMPHPHTASE"/>
</dbReference>
<keyword evidence="7 8" id="KW-0460">Magnesium</keyword>
<evidence type="ECO:0000313" key="10">
    <source>
        <dbReference type="RefSeq" id="XP_006815027.1"/>
    </source>
</evidence>
<dbReference type="PRINTS" id="PR00377">
    <property type="entry name" value="IMPHPHTASES"/>
</dbReference>
<evidence type="ECO:0000256" key="6">
    <source>
        <dbReference type="ARBA" id="ARBA00022801"/>
    </source>
</evidence>
<dbReference type="RefSeq" id="XP_006815027.1">
    <property type="nucleotide sequence ID" value="XM_006814964.1"/>
</dbReference>
<gene>
    <name evidence="10" type="primary">LOC102803491</name>
</gene>
<dbReference type="Gene3D" id="3.30.540.10">
    <property type="entry name" value="Fructose-1,6-Bisphosphatase, subunit A, domain 1"/>
    <property type="match status" value="1"/>
</dbReference>
<dbReference type="Pfam" id="PF00459">
    <property type="entry name" value="Inositol_P"/>
    <property type="match status" value="1"/>
</dbReference>
<dbReference type="Gene3D" id="3.40.190.80">
    <property type="match status" value="1"/>
</dbReference>
<dbReference type="PANTHER" id="PTHR20854:SF4">
    <property type="entry name" value="INOSITOL-1-MONOPHOSPHATASE-RELATED"/>
    <property type="match status" value="1"/>
</dbReference>
<dbReference type="CDD" id="cd01639">
    <property type="entry name" value="IMPase"/>
    <property type="match status" value="1"/>
</dbReference>
<reference evidence="10" key="1">
    <citation type="submission" date="2025-08" db="UniProtKB">
        <authorList>
            <consortium name="RefSeq"/>
        </authorList>
    </citation>
    <scope>IDENTIFICATION</scope>
    <source>
        <tissue evidence="10">Testes</tissue>
    </source>
</reference>
<dbReference type="InterPro" id="IPR020583">
    <property type="entry name" value="Inositol_monoP_metal-BS"/>
</dbReference>
<dbReference type="GeneID" id="102803491"/>
<dbReference type="EC" id="3.1.3.25" evidence="8"/>
<dbReference type="InterPro" id="IPR033942">
    <property type="entry name" value="IMPase"/>
</dbReference>
<evidence type="ECO:0000256" key="2">
    <source>
        <dbReference type="ARBA" id="ARBA00001946"/>
    </source>
</evidence>
<dbReference type="InterPro" id="IPR000760">
    <property type="entry name" value="Inositol_monophosphatase-like"/>
</dbReference>
<comment type="similarity">
    <text evidence="4 8">Belongs to the inositol monophosphatase superfamily.</text>
</comment>
<sequence>MDTDNQQDISACKINLDDCFTTAIDIAKEHAGPIIRRALTGEKTFTTKESIADVVTETDGEVEHIILTKLKTKYPSHHFIAEESVESKGCELTNNPTWVIDPIDGTANFVHGFPNVAVCIALMVNKRTEIGIVYDVLHDKLFTAQPGRGAFCNGKRLKVSGHTDLNKSLVFAEIPRDCSPETVQRTLKNFESLMLAPVQGFRALGSAALDMCAVAEGSMDAYFDYGPHIWDFAGAELIREAGGVTMDTEGGPVDLMSRRILVASSHALAKAISCKLIHTVLPRD</sequence>
<dbReference type="PROSITE" id="PS00629">
    <property type="entry name" value="IMP_1"/>
    <property type="match status" value="1"/>
</dbReference>
<proteinExistence type="inferred from homology"/>
<comment type="catalytic activity">
    <reaction evidence="1 8">
        <text>a myo-inositol phosphate + H2O = myo-inositol + phosphate</text>
        <dbReference type="Rhea" id="RHEA:24056"/>
        <dbReference type="ChEBI" id="CHEBI:15377"/>
        <dbReference type="ChEBI" id="CHEBI:17268"/>
        <dbReference type="ChEBI" id="CHEBI:43474"/>
        <dbReference type="ChEBI" id="CHEBI:84139"/>
        <dbReference type="EC" id="3.1.3.25"/>
    </reaction>
</comment>
<name>A0ABM0M4T6_SACKO</name>
<protein>
    <recommendedName>
        <fullName evidence="8">Inositol-1-monophosphatase</fullName>
        <ecNumber evidence="8">3.1.3.25</ecNumber>
    </recommendedName>
</protein>
<accession>A0ABM0M4T6</accession>
<keyword evidence="5 8" id="KW-0479">Metal-binding</keyword>